<evidence type="ECO:0000256" key="2">
    <source>
        <dbReference type="ARBA" id="ARBA00023136"/>
    </source>
</evidence>
<comment type="subcellular location">
    <subcellularLocation>
        <location evidence="1">Membrane</location>
    </subcellularLocation>
</comment>
<organism evidence="3 4">
    <name type="scientific">Mycolicibacterium neoaurum VKM Ac-1815D</name>
    <dbReference type="NCBI Taxonomy" id="700508"/>
    <lineage>
        <taxon>Bacteria</taxon>
        <taxon>Bacillati</taxon>
        <taxon>Actinomycetota</taxon>
        <taxon>Actinomycetes</taxon>
        <taxon>Mycobacteriales</taxon>
        <taxon>Mycobacteriaceae</taxon>
        <taxon>Mycolicibacterium</taxon>
    </lineage>
</organism>
<dbReference type="Proteomes" id="UP000018763">
    <property type="component" value="Chromosome"/>
</dbReference>
<dbReference type="EMBL" id="CP006936">
    <property type="protein sequence ID" value="AHC25594.1"/>
    <property type="molecule type" value="Genomic_DNA"/>
</dbReference>
<evidence type="ECO:0000256" key="1">
    <source>
        <dbReference type="ARBA" id="ARBA00004370"/>
    </source>
</evidence>
<proteinExistence type="predicted"/>
<name>V5XDX6_MYCNE</name>
<reference evidence="3 4" key="1">
    <citation type="journal article" date="2014" name="Genome Announc.">
        <title>Complete Genome Sequence of Sterol-Transforming Mycobacterium neoaurum Strain VKM Ac-1815D.</title>
        <authorList>
            <person name="Shtratnikova V.Y."/>
            <person name="Bragin E.Y."/>
            <person name="Dovbnya D.V."/>
            <person name="Pekov Y.A."/>
            <person name="Schelkunov M.I."/>
            <person name="Strizhov N."/>
            <person name="Ivashina T.V."/>
            <person name="Ashapkin V.V."/>
            <person name="Donova M.V."/>
        </authorList>
    </citation>
    <scope>NUCLEOTIDE SEQUENCE [LARGE SCALE GENOMIC DNA]</scope>
    <source>
        <strain evidence="3 4">VKM Ac-1815D</strain>
    </source>
</reference>
<dbReference type="AlphaFoldDB" id="V5XDX6"/>
<dbReference type="eggNOG" id="ENOG503303V">
    <property type="taxonomic scope" value="Bacteria"/>
</dbReference>
<evidence type="ECO:0000313" key="3">
    <source>
        <dbReference type="EMBL" id="AHC25594.1"/>
    </source>
</evidence>
<dbReference type="PANTHER" id="PTHR37042:SF4">
    <property type="entry name" value="OUTER MEMBRANE PROTEIN RV1973"/>
    <property type="match status" value="1"/>
</dbReference>
<accession>V5XDX6</accession>
<dbReference type="GO" id="GO:0016020">
    <property type="term" value="C:membrane"/>
    <property type="evidence" value="ECO:0007669"/>
    <property type="project" value="UniProtKB-SubCell"/>
</dbReference>
<keyword evidence="2" id="KW-0472">Membrane</keyword>
<dbReference type="KEGG" id="mne:D174_13825"/>
<dbReference type="PANTHER" id="PTHR37042">
    <property type="entry name" value="OUTER MEMBRANE PROTEIN RV1973"/>
    <property type="match status" value="1"/>
</dbReference>
<evidence type="ECO:0000313" key="4">
    <source>
        <dbReference type="Proteomes" id="UP000018763"/>
    </source>
</evidence>
<gene>
    <name evidence="3" type="ORF">D174_13825</name>
</gene>
<keyword evidence="4" id="KW-1185">Reference proteome</keyword>
<sequence length="149" mass="16132">MLLVVVLSGLLGGLGYGYYKQLQNRQAEGEFLQAARQGALNLTTIDWEQADADVQRIMDGATGTFYDDFATRSQPFVDVVKQAKSVSVGTVTEAGLESWTGDEAQALVAVSVKTSSSAGAEPVPRAWRMRIAVQRIDGQFKVSRVEFVA</sequence>
<protein>
    <submittedName>
        <fullName evidence="3">Mce associated membrane protein</fullName>
    </submittedName>
</protein>